<dbReference type="GO" id="GO:0032993">
    <property type="term" value="C:protein-DNA complex"/>
    <property type="evidence" value="ECO:0007669"/>
    <property type="project" value="TreeGrafter"/>
</dbReference>
<evidence type="ECO:0000256" key="1">
    <source>
        <dbReference type="ARBA" id="ARBA00022553"/>
    </source>
</evidence>
<dbReference type="Pfam" id="PF00072">
    <property type="entry name" value="Response_reg"/>
    <property type="match status" value="1"/>
</dbReference>
<dbReference type="GO" id="GO:0000976">
    <property type="term" value="F:transcription cis-regulatory region binding"/>
    <property type="evidence" value="ECO:0007669"/>
    <property type="project" value="TreeGrafter"/>
</dbReference>
<dbReference type="InterPro" id="IPR036388">
    <property type="entry name" value="WH-like_DNA-bd_sf"/>
</dbReference>
<dbReference type="PANTHER" id="PTHR48111:SF22">
    <property type="entry name" value="REGULATOR OF RPOS"/>
    <property type="match status" value="1"/>
</dbReference>
<feature type="domain" description="OmpR/PhoB-type" evidence="9">
    <location>
        <begin position="125"/>
        <end position="223"/>
    </location>
</feature>
<keyword evidence="1 6" id="KW-0597">Phosphoprotein</keyword>
<dbReference type="SMART" id="SM00448">
    <property type="entry name" value="REC"/>
    <property type="match status" value="1"/>
</dbReference>
<evidence type="ECO:0000256" key="7">
    <source>
        <dbReference type="PROSITE-ProRule" id="PRU01091"/>
    </source>
</evidence>
<dbReference type="GO" id="GO:0005829">
    <property type="term" value="C:cytosol"/>
    <property type="evidence" value="ECO:0007669"/>
    <property type="project" value="TreeGrafter"/>
</dbReference>
<dbReference type="GO" id="GO:0000156">
    <property type="term" value="F:phosphorelay response regulator activity"/>
    <property type="evidence" value="ECO:0007669"/>
    <property type="project" value="TreeGrafter"/>
</dbReference>
<evidence type="ECO:0000256" key="5">
    <source>
        <dbReference type="ARBA" id="ARBA00023163"/>
    </source>
</evidence>
<dbReference type="InterPro" id="IPR001789">
    <property type="entry name" value="Sig_transdc_resp-reg_receiver"/>
</dbReference>
<dbReference type="EMBL" id="MGBR01000001">
    <property type="protein sequence ID" value="OGK73763.1"/>
    <property type="molecule type" value="Genomic_DNA"/>
</dbReference>
<dbReference type="Proteomes" id="UP000177050">
    <property type="component" value="Unassembled WGS sequence"/>
</dbReference>
<dbReference type="PROSITE" id="PS50110">
    <property type="entry name" value="RESPONSE_REGULATORY"/>
    <property type="match status" value="1"/>
</dbReference>
<dbReference type="SUPFAM" id="SSF46894">
    <property type="entry name" value="C-terminal effector domain of the bipartite response regulators"/>
    <property type="match status" value="1"/>
</dbReference>
<dbReference type="InterPro" id="IPR016032">
    <property type="entry name" value="Sig_transdc_resp-reg_C-effctor"/>
</dbReference>
<accession>A0A1F7L0W0</accession>
<evidence type="ECO:0000259" key="8">
    <source>
        <dbReference type="PROSITE" id="PS50110"/>
    </source>
</evidence>
<evidence type="ECO:0000313" key="10">
    <source>
        <dbReference type="EMBL" id="OGK73763.1"/>
    </source>
</evidence>
<dbReference type="SUPFAM" id="SSF52172">
    <property type="entry name" value="CheY-like"/>
    <property type="match status" value="1"/>
</dbReference>
<proteinExistence type="predicted"/>
<feature type="domain" description="Response regulatory" evidence="8">
    <location>
        <begin position="2"/>
        <end position="116"/>
    </location>
</feature>
<evidence type="ECO:0000256" key="6">
    <source>
        <dbReference type="PROSITE-ProRule" id="PRU00169"/>
    </source>
</evidence>
<dbReference type="Pfam" id="PF00486">
    <property type="entry name" value="Trans_reg_C"/>
    <property type="match status" value="1"/>
</dbReference>
<dbReference type="AlphaFoldDB" id="A0A1F7L0W0"/>
<feature type="DNA-binding region" description="OmpR/PhoB-type" evidence="7">
    <location>
        <begin position="125"/>
        <end position="223"/>
    </location>
</feature>
<keyword evidence="2" id="KW-0902">Two-component regulatory system</keyword>
<protein>
    <recommendedName>
        <fullName evidence="12">DNA-binding response regulator</fullName>
    </recommendedName>
</protein>
<dbReference type="InterPro" id="IPR001867">
    <property type="entry name" value="OmpR/PhoB-type_DNA-bd"/>
</dbReference>
<dbReference type="Gene3D" id="1.10.10.10">
    <property type="entry name" value="Winged helix-like DNA-binding domain superfamily/Winged helix DNA-binding domain"/>
    <property type="match status" value="1"/>
</dbReference>
<dbReference type="SMART" id="SM00862">
    <property type="entry name" value="Trans_reg_C"/>
    <property type="match status" value="1"/>
</dbReference>
<evidence type="ECO:0000256" key="2">
    <source>
        <dbReference type="ARBA" id="ARBA00023012"/>
    </source>
</evidence>
<gene>
    <name evidence="10" type="ORF">A3K52_03185</name>
</gene>
<dbReference type="Gene3D" id="6.10.250.690">
    <property type="match status" value="1"/>
</dbReference>
<evidence type="ECO:0000256" key="4">
    <source>
        <dbReference type="ARBA" id="ARBA00023125"/>
    </source>
</evidence>
<organism evidence="10 11">
    <name type="scientific">Candidatus Roizmanbacteria bacterium RIFOXYD1_FULL_38_12</name>
    <dbReference type="NCBI Taxonomy" id="1802093"/>
    <lineage>
        <taxon>Bacteria</taxon>
        <taxon>Candidatus Roizmaniibacteriota</taxon>
    </lineage>
</organism>
<evidence type="ECO:0000256" key="3">
    <source>
        <dbReference type="ARBA" id="ARBA00023015"/>
    </source>
</evidence>
<dbReference type="PANTHER" id="PTHR48111">
    <property type="entry name" value="REGULATOR OF RPOS"/>
    <property type="match status" value="1"/>
</dbReference>
<evidence type="ECO:0000313" key="11">
    <source>
        <dbReference type="Proteomes" id="UP000177050"/>
    </source>
</evidence>
<keyword evidence="3" id="KW-0805">Transcription regulation</keyword>
<dbReference type="InterPro" id="IPR011006">
    <property type="entry name" value="CheY-like_superfamily"/>
</dbReference>
<feature type="modified residue" description="4-aspartylphosphate" evidence="6">
    <location>
        <position position="51"/>
    </location>
</feature>
<evidence type="ECO:0000259" key="9">
    <source>
        <dbReference type="PROSITE" id="PS51755"/>
    </source>
</evidence>
<dbReference type="CDD" id="cd00383">
    <property type="entry name" value="trans_reg_C"/>
    <property type="match status" value="1"/>
</dbReference>
<sequence length="224" mass="26157">MRILIIEDDVRIATNIKKILEENHYVVDLEHSAENGLSQVDIQVYDLIILDWMLPDKQGIEVCYELRMKKKYFPIIMLTAKSQNEDIVEGLEKGADDYLAKPFSMDVLLARIRALIKRSARIVSSPILEVKDLVLDTNKRTVTQRGNIVRLAPKEYDLLEYLIIHKCRVIDRMELLEHVWGERVDELSNTVDVHIRYLRMKIDVPYKTTLIKTVINKGYMLCET</sequence>
<dbReference type="Gene3D" id="3.40.50.2300">
    <property type="match status" value="1"/>
</dbReference>
<dbReference type="InterPro" id="IPR039420">
    <property type="entry name" value="WalR-like"/>
</dbReference>
<comment type="caution">
    <text evidence="10">The sequence shown here is derived from an EMBL/GenBank/DDBJ whole genome shotgun (WGS) entry which is preliminary data.</text>
</comment>
<evidence type="ECO:0008006" key="12">
    <source>
        <dbReference type="Google" id="ProtNLM"/>
    </source>
</evidence>
<reference evidence="10 11" key="1">
    <citation type="journal article" date="2016" name="Nat. Commun.">
        <title>Thousands of microbial genomes shed light on interconnected biogeochemical processes in an aquifer system.</title>
        <authorList>
            <person name="Anantharaman K."/>
            <person name="Brown C.T."/>
            <person name="Hug L.A."/>
            <person name="Sharon I."/>
            <person name="Castelle C.J."/>
            <person name="Probst A.J."/>
            <person name="Thomas B.C."/>
            <person name="Singh A."/>
            <person name="Wilkins M.J."/>
            <person name="Karaoz U."/>
            <person name="Brodie E.L."/>
            <person name="Williams K.H."/>
            <person name="Hubbard S.S."/>
            <person name="Banfield J.F."/>
        </authorList>
    </citation>
    <scope>NUCLEOTIDE SEQUENCE [LARGE SCALE GENOMIC DNA]</scope>
</reference>
<keyword evidence="5" id="KW-0804">Transcription</keyword>
<keyword evidence="4 7" id="KW-0238">DNA-binding</keyword>
<dbReference type="PROSITE" id="PS51755">
    <property type="entry name" value="OMPR_PHOB"/>
    <property type="match status" value="1"/>
</dbReference>
<dbReference type="GO" id="GO:0006355">
    <property type="term" value="P:regulation of DNA-templated transcription"/>
    <property type="evidence" value="ECO:0007669"/>
    <property type="project" value="InterPro"/>
</dbReference>
<dbReference type="FunFam" id="3.40.50.2300:FF:000001">
    <property type="entry name" value="DNA-binding response regulator PhoB"/>
    <property type="match status" value="1"/>
</dbReference>
<name>A0A1F7L0W0_9BACT</name>